<keyword evidence="1" id="KW-0812">Transmembrane</keyword>
<dbReference type="GO" id="GO:0004222">
    <property type="term" value="F:metalloendopeptidase activity"/>
    <property type="evidence" value="ECO:0007669"/>
    <property type="project" value="TreeGrafter"/>
</dbReference>
<sequence length="355" mass="40696">MGVLQTLRFFIKFSFLIFLIITTTTYALTYTVKRGDNLGKIAKKYGVSVRDIIRENNLRKPYIIRPGQKLKIPVKNKAQKGQCILKHKVKRGESLIKIAKKYHVWVKDLRKINNLKSDKLYVGQILCIKVGKSRTQGKKIGTKKDEKDFYIKKKKVVTKRIITYRVKKGDNLSKIAKRYNTTVSKIIKLNNLKKPYIIRPGQRLKIEKREVTYIEEVVKRRTVPFGFIWPVDGKIINPFVNNAKKRHLGIDIQTECSVPIKAAEDGKVIFAGDSIKAYGNLIIIKHAKRFNTVYGHVGRIAVKEGQTVKKGETIGYTGKLNGLDKCGIYFEVRKNAIPVDPLVFLNKKNAIRKLN</sequence>
<dbReference type="InterPro" id="IPR050570">
    <property type="entry name" value="Cell_wall_metabolism_enzyme"/>
</dbReference>
<gene>
    <name evidence="3" type="ORF">SAMN06265182_0803</name>
</gene>
<dbReference type="Proteomes" id="UP000219036">
    <property type="component" value="Unassembled WGS sequence"/>
</dbReference>
<dbReference type="Gene3D" id="3.10.350.10">
    <property type="entry name" value="LysM domain"/>
    <property type="match status" value="3"/>
</dbReference>
<evidence type="ECO:0000256" key="1">
    <source>
        <dbReference type="SAM" id="Phobius"/>
    </source>
</evidence>
<dbReference type="SMART" id="SM00257">
    <property type="entry name" value="LysM"/>
    <property type="match status" value="3"/>
</dbReference>
<dbReference type="Pfam" id="PF01476">
    <property type="entry name" value="LysM"/>
    <property type="match status" value="3"/>
</dbReference>
<evidence type="ECO:0000313" key="3">
    <source>
        <dbReference type="EMBL" id="SNZ06801.1"/>
    </source>
</evidence>
<dbReference type="CDD" id="cd00118">
    <property type="entry name" value="LysM"/>
    <property type="match status" value="3"/>
</dbReference>
<keyword evidence="3" id="KW-0378">Hydrolase</keyword>
<feature type="domain" description="LysM" evidence="2">
    <location>
        <begin position="28"/>
        <end position="72"/>
    </location>
</feature>
<dbReference type="Pfam" id="PF01551">
    <property type="entry name" value="Peptidase_M23"/>
    <property type="match status" value="1"/>
</dbReference>
<keyword evidence="1" id="KW-0472">Membrane</keyword>
<dbReference type="InterPro" id="IPR016047">
    <property type="entry name" value="M23ase_b-sheet_dom"/>
</dbReference>
<reference evidence="4" key="1">
    <citation type="submission" date="2017-09" db="EMBL/GenBank/DDBJ databases">
        <authorList>
            <person name="Varghese N."/>
            <person name="Submissions S."/>
        </authorList>
    </citation>
    <scope>NUCLEOTIDE SEQUENCE [LARGE SCALE GENOMIC DNA]</scope>
    <source>
        <strain evidence="4">DSM 15103</strain>
    </source>
</reference>
<dbReference type="InterPro" id="IPR018392">
    <property type="entry name" value="LysM"/>
</dbReference>
<evidence type="ECO:0000313" key="4">
    <source>
        <dbReference type="Proteomes" id="UP000219036"/>
    </source>
</evidence>
<dbReference type="InterPro" id="IPR036779">
    <property type="entry name" value="LysM_dom_sf"/>
</dbReference>
<dbReference type="SUPFAM" id="SSF51261">
    <property type="entry name" value="Duplicated hybrid motif"/>
    <property type="match status" value="1"/>
</dbReference>
<dbReference type="AlphaFoldDB" id="A0A285NGN4"/>
<proteinExistence type="predicted"/>
<feature type="domain" description="LysM" evidence="2">
    <location>
        <begin position="85"/>
        <end position="128"/>
    </location>
</feature>
<dbReference type="InterPro" id="IPR011055">
    <property type="entry name" value="Dup_hybrid_motif"/>
</dbReference>
<dbReference type="CDD" id="cd12797">
    <property type="entry name" value="M23_peptidase"/>
    <property type="match status" value="1"/>
</dbReference>
<organism evidence="3 4">
    <name type="scientific">Persephonella hydrogeniphila</name>
    <dbReference type="NCBI Taxonomy" id="198703"/>
    <lineage>
        <taxon>Bacteria</taxon>
        <taxon>Pseudomonadati</taxon>
        <taxon>Aquificota</taxon>
        <taxon>Aquificia</taxon>
        <taxon>Aquificales</taxon>
        <taxon>Hydrogenothermaceae</taxon>
        <taxon>Persephonella</taxon>
    </lineage>
</organism>
<dbReference type="EMBL" id="OBEI01000002">
    <property type="protein sequence ID" value="SNZ06801.1"/>
    <property type="molecule type" value="Genomic_DNA"/>
</dbReference>
<dbReference type="PROSITE" id="PS51782">
    <property type="entry name" value="LYSM"/>
    <property type="match status" value="3"/>
</dbReference>
<protein>
    <submittedName>
        <fullName evidence="3">Murein DD-endopeptidase MepM and murein hydrolase activator NlpD, contain LysM domain</fullName>
    </submittedName>
</protein>
<accession>A0A285NGN4</accession>
<evidence type="ECO:0000259" key="2">
    <source>
        <dbReference type="PROSITE" id="PS51782"/>
    </source>
</evidence>
<dbReference type="Gene3D" id="2.70.70.10">
    <property type="entry name" value="Glucose Permease (Domain IIA)"/>
    <property type="match status" value="1"/>
</dbReference>
<feature type="transmembrane region" description="Helical" evidence="1">
    <location>
        <begin position="9"/>
        <end position="28"/>
    </location>
</feature>
<dbReference type="SUPFAM" id="SSF54106">
    <property type="entry name" value="LysM domain"/>
    <property type="match status" value="2"/>
</dbReference>
<dbReference type="PANTHER" id="PTHR21666">
    <property type="entry name" value="PEPTIDASE-RELATED"/>
    <property type="match status" value="1"/>
</dbReference>
<name>A0A285NGN4_9AQUI</name>
<dbReference type="OrthoDB" id="9810477at2"/>
<keyword evidence="1" id="KW-1133">Transmembrane helix</keyword>
<feature type="domain" description="LysM" evidence="2">
    <location>
        <begin position="162"/>
        <end position="206"/>
    </location>
</feature>
<keyword evidence="4" id="KW-1185">Reference proteome</keyword>
<dbReference type="PANTHER" id="PTHR21666:SF270">
    <property type="entry name" value="MUREIN HYDROLASE ACTIVATOR ENVC"/>
    <property type="match status" value="1"/>
</dbReference>